<proteinExistence type="predicted"/>
<gene>
    <name evidence="1" type="ORF">F4694_005755</name>
</gene>
<dbReference type="SUPFAM" id="SSF55729">
    <property type="entry name" value="Acyl-CoA N-acyltransferases (Nat)"/>
    <property type="match status" value="1"/>
</dbReference>
<organism evidence="1 2">
    <name type="scientific">Neobacillus niacini</name>
    <dbReference type="NCBI Taxonomy" id="86668"/>
    <lineage>
        <taxon>Bacteria</taxon>
        <taxon>Bacillati</taxon>
        <taxon>Bacillota</taxon>
        <taxon>Bacilli</taxon>
        <taxon>Bacillales</taxon>
        <taxon>Bacillaceae</taxon>
        <taxon>Neobacillus</taxon>
    </lineage>
</organism>
<protein>
    <recommendedName>
        <fullName evidence="3">GNAT family N-acetyltransferase</fullName>
    </recommendedName>
</protein>
<sequence>MEITPVVLIGDRVKIQPMEDYHVQELFDAGNNPDIWAHMPMKVQSIEDMKYLVNGALQAREQGSEFPFVIFDKD</sequence>
<dbReference type="AlphaFoldDB" id="A0A852TP92"/>
<dbReference type="Gene3D" id="3.40.630.30">
    <property type="match status" value="1"/>
</dbReference>
<evidence type="ECO:0000313" key="2">
    <source>
        <dbReference type="Proteomes" id="UP000548423"/>
    </source>
</evidence>
<evidence type="ECO:0008006" key="3">
    <source>
        <dbReference type="Google" id="ProtNLM"/>
    </source>
</evidence>
<evidence type="ECO:0000313" key="1">
    <source>
        <dbReference type="EMBL" id="NYE08898.1"/>
    </source>
</evidence>
<name>A0A852TP92_9BACI</name>
<comment type="caution">
    <text evidence="1">The sequence shown here is derived from an EMBL/GenBank/DDBJ whole genome shotgun (WGS) entry which is preliminary data.</text>
</comment>
<reference evidence="2" key="1">
    <citation type="submission" date="2020-07" db="EMBL/GenBank/DDBJ databases">
        <authorList>
            <person name="Partida-Martinez L."/>
            <person name="Huntemann M."/>
            <person name="Clum A."/>
            <person name="Wang J."/>
            <person name="Palaniappan K."/>
            <person name="Ritter S."/>
            <person name="Chen I.-M."/>
            <person name="Stamatis D."/>
            <person name="Reddy T."/>
            <person name="O'Malley R."/>
            <person name="Daum C."/>
            <person name="Shapiro N."/>
            <person name="Ivanova N."/>
            <person name="Kyrpides N."/>
            <person name="Woyke T."/>
        </authorList>
    </citation>
    <scope>NUCLEOTIDE SEQUENCE [LARGE SCALE GENOMIC DNA]</scope>
    <source>
        <strain evidence="2">AT2.8</strain>
    </source>
</reference>
<reference evidence="2" key="2">
    <citation type="submission" date="2020-08" db="EMBL/GenBank/DDBJ databases">
        <title>The Agave Microbiome: Exploring the role of microbial communities in plant adaptations to desert environments.</title>
        <authorList>
            <person name="Partida-Martinez L.P."/>
        </authorList>
    </citation>
    <scope>NUCLEOTIDE SEQUENCE [LARGE SCALE GENOMIC DNA]</scope>
    <source>
        <strain evidence="2">AT2.8</strain>
    </source>
</reference>
<dbReference type="Proteomes" id="UP000548423">
    <property type="component" value="Unassembled WGS sequence"/>
</dbReference>
<accession>A0A852TP92</accession>
<dbReference type="InterPro" id="IPR016181">
    <property type="entry name" value="Acyl_CoA_acyltransferase"/>
</dbReference>
<dbReference type="EMBL" id="JACCBX010000017">
    <property type="protein sequence ID" value="NYE08898.1"/>
    <property type="molecule type" value="Genomic_DNA"/>
</dbReference>